<evidence type="ECO:0000256" key="1">
    <source>
        <dbReference type="ARBA" id="ARBA00001946"/>
    </source>
</evidence>
<evidence type="ECO:0000313" key="11">
    <source>
        <dbReference type="EMBL" id="MED1202948.1"/>
    </source>
</evidence>
<dbReference type="GO" id="GO:0004035">
    <property type="term" value="F:alkaline phosphatase activity"/>
    <property type="evidence" value="ECO:0007669"/>
    <property type="project" value="UniProtKB-EC"/>
</dbReference>
<evidence type="ECO:0000256" key="4">
    <source>
        <dbReference type="ARBA" id="ARBA00022553"/>
    </source>
</evidence>
<feature type="chain" id="PRO_5046984489" evidence="10">
    <location>
        <begin position="19"/>
        <end position="525"/>
    </location>
</feature>
<dbReference type="InterPro" id="IPR018299">
    <property type="entry name" value="Alkaline_phosphatase_AS"/>
</dbReference>
<keyword evidence="6 11" id="KW-0378">Hydrolase</keyword>
<evidence type="ECO:0000256" key="10">
    <source>
        <dbReference type="SAM" id="SignalP"/>
    </source>
</evidence>
<dbReference type="PRINTS" id="PR00113">
    <property type="entry name" value="ALKPHPHTASE"/>
</dbReference>
<dbReference type="CDD" id="cd16012">
    <property type="entry name" value="ALP"/>
    <property type="match status" value="1"/>
</dbReference>
<evidence type="ECO:0000256" key="6">
    <source>
        <dbReference type="ARBA" id="ARBA00022801"/>
    </source>
</evidence>
<dbReference type="SUPFAM" id="SSF53649">
    <property type="entry name" value="Alkaline phosphatase-like"/>
    <property type="match status" value="1"/>
</dbReference>
<evidence type="ECO:0000256" key="7">
    <source>
        <dbReference type="ARBA" id="ARBA00022833"/>
    </source>
</evidence>
<reference evidence="11 12" key="1">
    <citation type="submission" date="2023-03" db="EMBL/GenBank/DDBJ databases">
        <title>Bacillus Genome Sequencing.</title>
        <authorList>
            <person name="Dunlap C."/>
        </authorList>
    </citation>
    <scope>NUCLEOTIDE SEQUENCE [LARGE SCALE GENOMIC DNA]</scope>
    <source>
        <strain evidence="11 12">B-23453</strain>
    </source>
</reference>
<comment type="similarity">
    <text evidence="3 9">Belongs to the alkaline phosphatase family.</text>
</comment>
<keyword evidence="7" id="KW-0862">Zinc</keyword>
<evidence type="ECO:0000256" key="3">
    <source>
        <dbReference type="ARBA" id="ARBA00005984"/>
    </source>
</evidence>
<comment type="cofactor">
    <cofactor evidence="2">
        <name>Zn(2+)</name>
        <dbReference type="ChEBI" id="CHEBI:29105"/>
    </cofactor>
</comment>
<keyword evidence="12" id="KW-1185">Reference proteome</keyword>
<sequence length="525" mass="57020">MKTFFVIMLLFSTASAIKADTVPVKPRNVIFMVMDGTNSDSVTLSRWYKGSPLALDKILTGGVRTYSLQSSITDSAAAGTAMATGEKTIVDLIGMVPVLRNGKMLEAKPAANLLEAARQKGLATGVVSTSPVQHATPAAFSAHSINRGHFDDIAEQQVYQGVDVILGGGKESLLSKPETKNSRKDGENLVSSIKKQGYAFVETKEQLTKTIGPKVWGSFAQSDIAYELDRKKLYPSQPSLAEMTRKSIQLLSAKKKGFFLFIEGSKVDWAAHKNDPVGMISEILSFDTAVSEAISFASQDQNTLVIAVTDHGNSGLTMGNISTNQTYPVSPAETFVKPLKAAKLTVTGAASLLNHNRSNMKKAAEAYGLTHLTKEEWAELTKSPSAEESMAHLLSKRAHIGFTTNGHTGEDVFLYSYGPDKPHGLVNNTDLPKIISSFLSLPSLSDLSERLFVRADEFYGSKGYKTELNQTDPQNPVFRAEKKGSIIDYPINKNYLLQNGKKIRLIGVTVSNGNHVWISPMKPTP</sequence>
<evidence type="ECO:0000256" key="2">
    <source>
        <dbReference type="ARBA" id="ARBA00001947"/>
    </source>
</evidence>
<feature type="signal peptide" evidence="10">
    <location>
        <begin position="1"/>
        <end position="18"/>
    </location>
</feature>
<evidence type="ECO:0000313" key="12">
    <source>
        <dbReference type="Proteomes" id="UP001341444"/>
    </source>
</evidence>
<accession>A0ABU6MH20</accession>
<keyword evidence="10" id="KW-0732">Signal</keyword>
<comment type="caution">
    <text evidence="11">The sequence shown here is derived from an EMBL/GenBank/DDBJ whole genome shotgun (WGS) entry which is preliminary data.</text>
</comment>
<dbReference type="PANTHER" id="PTHR11596:SF5">
    <property type="entry name" value="ALKALINE PHOSPHATASE"/>
    <property type="match status" value="1"/>
</dbReference>
<evidence type="ECO:0000256" key="5">
    <source>
        <dbReference type="ARBA" id="ARBA00022723"/>
    </source>
</evidence>
<comment type="cofactor">
    <cofactor evidence="1">
        <name>Mg(2+)</name>
        <dbReference type="ChEBI" id="CHEBI:18420"/>
    </cofactor>
</comment>
<dbReference type="Gene3D" id="1.10.60.40">
    <property type="match status" value="1"/>
</dbReference>
<evidence type="ECO:0000256" key="8">
    <source>
        <dbReference type="ARBA" id="ARBA00022842"/>
    </source>
</evidence>
<organism evidence="11 12">
    <name type="scientific">Heyndrickxia acidicola</name>
    <dbReference type="NCBI Taxonomy" id="209389"/>
    <lineage>
        <taxon>Bacteria</taxon>
        <taxon>Bacillati</taxon>
        <taxon>Bacillota</taxon>
        <taxon>Bacilli</taxon>
        <taxon>Bacillales</taxon>
        <taxon>Bacillaceae</taxon>
        <taxon>Heyndrickxia</taxon>
    </lineage>
</organism>
<dbReference type="Pfam" id="PF00245">
    <property type="entry name" value="Alk_phosphatase"/>
    <property type="match status" value="1"/>
</dbReference>
<keyword evidence="8" id="KW-0460">Magnesium</keyword>
<proteinExistence type="inferred from homology"/>
<dbReference type="SMART" id="SM00098">
    <property type="entry name" value="alkPPc"/>
    <property type="match status" value="1"/>
</dbReference>
<dbReference type="EMBL" id="JARMAB010000008">
    <property type="protein sequence ID" value="MED1202948.1"/>
    <property type="molecule type" value="Genomic_DNA"/>
</dbReference>
<protein>
    <submittedName>
        <fullName evidence="11">Alkaline phosphatase</fullName>
        <ecNumber evidence="11">3.1.3.1</ecNumber>
    </submittedName>
</protein>
<gene>
    <name evidence="11" type="ORF">P4T90_07545</name>
</gene>
<evidence type="ECO:0000256" key="9">
    <source>
        <dbReference type="RuleBase" id="RU003946"/>
    </source>
</evidence>
<keyword evidence="4" id="KW-0597">Phosphoprotein</keyword>
<name>A0ABU6MH20_9BACI</name>
<dbReference type="InterPro" id="IPR017850">
    <property type="entry name" value="Alkaline_phosphatase_core_sf"/>
</dbReference>
<dbReference type="RefSeq" id="WP_066267326.1">
    <property type="nucleotide sequence ID" value="NZ_JARMAB010000008.1"/>
</dbReference>
<dbReference type="PROSITE" id="PS00123">
    <property type="entry name" value="ALKALINE_PHOSPHATASE"/>
    <property type="match status" value="1"/>
</dbReference>
<dbReference type="InterPro" id="IPR001952">
    <property type="entry name" value="Alkaline_phosphatase"/>
</dbReference>
<dbReference type="Gene3D" id="3.40.720.10">
    <property type="entry name" value="Alkaline Phosphatase, subunit A"/>
    <property type="match status" value="1"/>
</dbReference>
<dbReference type="PANTHER" id="PTHR11596">
    <property type="entry name" value="ALKALINE PHOSPHATASE"/>
    <property type="match status" value="1"/>
</dbReference>
<dbReference type="Proteomes" id="UP001341444">
    <property type="component" value="Unassembled WGS sequence"/>
</dbReference>
<dbReference type="EC" id="3.1.3.1" evidence="11"/>
<keyword evidence="5" id="KW-0479">Metal-binding</keyword>